<dbReference type="EMBL" id="JAACJM010000022">
    <property type="protein sequence ID" value="KAF5366614.1"/>
    <property type="molecule type" value="Genomic_DNA"/>
</dbReference>
<dbReference type="AlphaFoldDB" id="A0A8H5GKY0"/>
<gene>
    <name evidence="1" type="ORF">D9758_009003</name>
</gene>
<protein>
    <submittedName>
        <fullName evidence="1">Uncharacterized protein</fullName>
    </submittedName>
</protein>
<dbReference type="Proteomes" id="UP000559256">
    <property type="component" value="Unassembled WGS sequence"/>
</dbReference>
<comment type="caution">
    <text evidence="1">The sequence shown here is derived from an EMBL/GenBank/DDBJ whole genome shotgun (WGS) entry which is preliminary data.</text>
</comment>
<sequence>MSRADTPTLPHVLPTYRKLTKDLTALKSKPNLQSYSTALEAGILKLDKYNRLAQANQFYVVATVCHPTYRLGWFGKRTSPEFQRAKVPAVACRSGHLSGFSEPVFDSTHVVVSDIPLPSFNGVEAQIHQFVLEAVFKATLANKYIFIYRFSKYIFIPRDMRHLRVGRLQKAYRLDLSYCR</sequence>
<reference evidence="1 2" key="1">
    <citation type="journal article" date="2020" name="ISME J.">
        <title>Uncovering the hidden diversity of litter-decomposition mechanisms in mushroom-forming fungi.</title>
        <authorList>
            <person name="Floudas D."/>
            <person name="Bentzer J."/>
            <person name="Ahren D."/>
            <person name="Johansson T."/>
            <person name="Persson P."/>
            <person name="Tunlid A."/>
        </authorList>
    </citation>
    <scope>NUCLEOTIDE SEQUENCE [LARGE SCALE GENOMIC DNA]</scope>
    <source>
        <strain evidence="1 2">CBS 291.85</strain>
    </source>
</reference>
<name>A0A8H5GKY0_9AGAR</name>
<accession>A0A8H5GKY0</accession>
<proteinExistence type="predicted"/>
<keyword evidence="2" id="KW-1185">Reference proteome</keyword>
<evidence type="ECO:0000313" key="2">
    <source>
        <dbReference type="Proteomes" id="UP000559256"/>
    </source>
</evidence>
<organism evidence="1 2">
    <name type="scientific">Tetrapyrgos nigripes</name>
    <dbReference type="NCBI Taxonomy" id="182062"/>
    <lineage>
        <taxon>Eukaryota</taxon>
        <taxon>Fungi</taxon>
        <taxon>Dikarya</taxon>
        <taxon>Basidiomycota</taxon>
        <taxon>Agaricomycotina</taxon>
        <taxon>Agaricomycetes</taxon>
        <taxon>Agaricomycetidae</taxon>
        <taxon>Agaricales</taxon>
        <taxon>Marasmiineae</taxon>
        <taxon>Marasmiaceae</taxon>
        <taxon>Tetrapyrgos</taxon>
    </lineage>
</organism>
<evidence type="ECO:0000313" key="1">
    <source>
        <dbReference type="EMBL" id="KAF5366614.1"/>
    </source>
</evidence>
<dbReference type="OrthoDB" id="3264316at2759"/>